<organism evidence="2">
    <name type="scientific">uncultured Sulfurovum sp</name>
    <dbReference type="NCBI Taxonomy" id="269237"/>
    <lineage>
        <taxon>Bacteria</taxon>
        <taxon>Pseudomonadati</taxon>
        <taxon>Campylobacterota</taxon>
        <taxon>Epsilonproteobacteria</taxon>
        <taxon>Campylobacterales</taxon>
        <taxon>Sulfurovaceae</taxon>
        <taxon>Sulfurovum</taxon>
        <taxon>environmental samples</taxon>
    </lineage>
</organism>
<dbReference type="Pfam" id="PF13304">
    <property type="entry name" value="AAA_21"/>
    <property type="match status" value="1"/>
</dbReference>
<dbReference type="InterPro" id="IPR003959">
    <property type="entry name" value="ATPase_AAA_core"/>
</dbReference>
<dbReference type="InterPro" id="IPR027417">
    <property type="entry name" value="P-loop_NTPase"/>
</dbReference>
<reference evidence="2" key="1">
    <citation type="submission" date="2020-01" db="EMBL/GenBank/DDBJ databases">
        <authorList>
            <person name="Meier V. D."/>
            <person name="Meier V D."/>
        </authorList>
    </citation>
    <scope>NUCLEOTIDE SEQUENCE</scope>
    <source>
        <strain evidence="2">HLG_WM_MAG_02</strain>
    </source>
</reference>
<dbReference type="Gene3D" id="3.40.50.300">
    <property type="entry name" value="P-loop containing nucleotide triphosphate hydrolases"/>
    <property type="match status" value="2"/>
</dbReference>
<evidence type="ECO:0000259" key="1">
    <source>
        <dbReference type="Pfam" id="PF13304"/>
    </source>
</evidence>
<name>A0A6S6SIM8_9BACT</name>
<gene>
    <name evidence="2" type="ORF">HELGO_WM33825</name>
</gene>
<dbReference type="AlphaFoldDB" id="A0A6S6SIM8"/>
<dbReference type="PANTHER" id="PTHR43581">
    <property type="entry name" value="ATP/GTP PHOSPHATASE"/>
    <property type="match status" value="1"/>
</dbReference>
<dbReference type="CDD" id="cd00267">
    <property type="entry name" value="ABC_ATPase"/>
    <property type="match status" value="1"/>
</dbReference>
<sequence length="627" mass="74944">MELVYLWVEDYKNIQKQGFNFSSKFICDYDEIKNELTIEDNPEHIPNFFGENINVTAIVGKNGSGKSSVLKCLKKYINNIHQRKEPPTYGHISNNEEWEKWKKNNEYYIDEKLLIVFYSKEDGRFYYQSSFKFDYKNPRFFIEEAIYLSTVSFPLFDYSLTYDKEISKMDEVFPQKYHSLSNQNSIIFEFEHNRNVENIIKNYFYLKNKFKIFENFFQPKKILLGIDLAIGFDNIIWTEETKKKLEYEDAESLIKKYFIDNPIGNITTERLSNKLENKKMSNLIKKYLEKYPEQKNTKVKKYKNNIYTVFELDIDELEYNKDEKYEIIERISYKSFENSMPEEYMSSEEVKSSKPIQLSSVGKIFDDLKYFSIDLVDEQNKSFMELSFGEQQLVDILNQIYAIGTKYYLYEADGLDEHSYSDVVKDMQIWDSPFYKKNIENFIIFFDEIDIGFHPDWQKRTIQYILDFLKLIPNKNFHLIFSTHSPFLLSDIPKENILFFGDKKIEANQTFGANIHTLLSDSFFMEDGLMGEFAKNKIRTIKVAYSYVLHRHKRKTLFTQSSKRSRRLLIKKLPKFWQIHKIIGEPFLQKIIKNQLEEIELILLGKNEAIDNEIKRLEDLKKSLKND</sequence>
<protein>
    <recommendedName>
        <fullName evidence="1">ATPase AAA-type core domain-containing protein</fullName>
    </recommendedName>
</protein>
<dbReference type="SUPFAM" id="SSF52540">
    <property type="entry name" value="P-loop containing nucleoside triphosphate hydrolases"/>
    <property type="match status" value="1"/>
</dbReference>
<dbReference type="EMBL" id="CACVAZ010000037">
    <property type="protein sequence ID" value="CAA6807206.1"/>
    <property type="molecule type" value="Genomic_DNA"/>
</dbReference>
<dbReference type="PANTHER" id="PTHR43581:SF4">
    <property type="entry name" value="ATP_GTP PHOSPHATASE"/>
    <property type="match status" value="1"/>
</dbReference>
<feature type="domain" description="ATPase AAA-type core" evidence="1">
    <location>
        <begin position="385"/>
        <end position="490"/>
    </location>
</feature>
<evidence type="ECO:0000313" key="2">
    <source>
        <dbReference type="EMBL" id="CAA6807206.1"/>
    </source>
</evidence>
<proteinExistence type="predicted"/>
<accession>A0A6S6SIM8</accession>
<dbReference type="InterPro" id="IPR051396">
    <property type="entry name" value="Bact_Antivir_Def_Nuclease"/>
</dbReference>